<protein>
    <recommendedName>
        <fullName evidence="3">DUF192 domain-containing protein</fullName>
    </recommendedName>
</protein>
<dbReference type="Gene3D" id="2.60.120.1140">
    <property type="entry name" value="Protein of unknown function DUF192"/>
    <property type="match status" value="1"/>
</dbReference>
<dbReference type="Proteomes" id="UP000005631">
    <property type="component" value="Chromosome"/>
</dbReference>
<dbReference type="KEGG" id="oho:Oweho_3096"/>
<dbReference type="Pfam" id="PF02643">
    <property type="entry name" value="DUF192"/>
    <property type="match status" value="1"/>
</dbReference>
<dbReference type="eggNOG" id="COG1430">
    <property type="taxonomic scope" value="Bacteria"/>
</dbReference>
<dbReference type="STRING" id="926562.Oweho_3096"/>
<keyword evidence="2" id="KW-1185">Reference proteome</keyword>
<organism evidence="1 2">
    <name type="scientific">Owenweeksia hongkongensis (strain DSM 17368 / CIP 108786 / JCM 12287 / NRRL B-23963 / UST20020801)</name>
    <dbReference type="NCBI Taxonomy" id="926562"/>
    <lineage>
        <taxon>Bacteria</taxon>
        <taxon>Pseudomonadati</taxon>
        <taxon>Bacteroidota</taxon>
        <taxon>Flavobacteriia</taxon>
        <taxon>Flavobacteriales</taxon>
        <taxon>Owenweeksiaceae</taxon>
        <taxon>Owenweeksia</taxon>
    </lineage>
</organism>
<reference evidence="1 2" key="1">
    <citation type="journal article" date="2012" name="Stand. Genomic Sci.">
        <title>Genome sequence of the orange-pigmented seawater bacterium Owenweeksia hongkongensis type strain (UST20020801(T)).</title>
        <authorList>
            <person name="Riedel T."/>
            <person name="Held B."/>
            <person name="Nolan M."/>
            <person name="Lucas S."/>
            <person name="Lapidus A."/>
            <person name="Tice H."/>
            <person name="Del Rio T.G."/>
            <person name="Cheng J.F."/>
            <person name="Han C."/>
            <person name="Tapia R."/>
            <person name="Goodwin L.A."/>
            <person name="Pitluck S."/>
            <person name="Liolios K."/>
            <person name="Mavromatis K."/>
            <person name="Pagani I."/>
            <person name="Ivanova N."/>
            <person name="Mikhailova N."/>
            <person name="Pati A."/>
            <person name="Chen A."/>
            <person name="Palaniappan K."/>
            <person name="Rohde M."/>
            <person name="Tindall B.J."/>
            <person name="Detter J.C."/>
            <person name="Goker M."/>
            <person name="Woyke T."/>
            <person name="Bristow J."/>
            <person name="Eisen J.A."/>
            <person name="Markowitz V."/>
            <person name="Hugenholtz P."/>
            <person name="Klenk H.P."/>
            <person name="Kyrpides N.C."/>
        </authorList>
    </citation>
    <scope>NUCLEOTIDE SEQUENCE</scope>
    <source>
        <strain evidence="2">DSM 17368 / JCM 12287 / NRRL B-23963</strain>
    </source>
</reference>
<dbReference type="RefSeq" id="WP_014203398.1">
    <property type="nucleotide sequence ID" value="NC_016599.1"/>
</dbReference>
<dbReference type="OrthoDB" id="5526466at2"/>
<accession>G8R326</accession>
<dbReference type="PANTHER" id="PTHR37953:SF1">
    <property type="entry name" value="UPF0127 PROTEIN MJ1496"/>
    <property type="match status" value="1"/>
</dbReference>
<evidence type="ECO:0000313" key="2">
    <source>
        <dbReference type="Proteomes" id="UP000005631"/>
    </source>
</evidence>
<dbReference type="EMBL" id="CP003156">
    <property type="protein sequence ID" value="AEV34051.1"/>
    <property type="molecule type" value="Genomic_DNA"/>
</dbReference>
<evidence type="ECO:0008006" key="3">
    <source>
        <dbReference type="Google" id="ProtNLM"/>
    </source>
</evidence>
<dbReference type="InterPro" id="IPR038695">
    <property type="entry name" value="Saro_0823-like_sf"/>
</dbReference>
<evidence type="ECO:0000313" key="1">
    <source>
        <dbReference type="EMBL" id="AEV34051.1"/>
    </source>
</evidence>
<name>G8R326_OWEHD</name>
<dbReference type="InterPro" id="IPR003795">
    <property type="entry name" value="DUF192"/>
</dbReference>
<sequence length="177" mass="19914">MKKRTGKIVAIALLVAFLGWIVFTSLPMGGEKVAPSKPNNKVVHEYEPKFSKEGELWIMAAENQDTIKQLDIEIADNATEAQYGMMYRKSMDPNTGMLFIMPAEQQQSFWMKNTYVALDIIYINSNFEIVSVQKNAVPHDLKSLPSEGPALYVLEVVGGFADEHGLKKGDKIQFERN</sequence>
<dbReference type="HOGENOM" id="CLU_097039_1_2_10"/>
<gene>
    <name evidence="1" type="ordered locus">Oweho_3096</name>
</gene>
<dbReference type="AlphaFoldDB" id="G8R326"/>
<dbReference type="PANTHER" id="PTHR37953">
    <property type="entry name" value="UPF0127 PROTEIN MJ1496"/>
    <property type="match status" value="1"/>
</dbReference>
<proteinExistence type="predicted"/>